<keyword evidence="12" id="KW-1185">Reference proteome</keyword>
<dbReference type="GO" id="GO:0009117">
    <property type="term" value="P:nucleotide metabolic process"/>
    <property type="evidence" value="ECO:0007669"/>
    <property type="project" value="UniProtKB-KW"/>
</dbReference>
<dbReference type="GO" id="GO:0008270">
    <property type="term" value="F:zinc ion binding"/>
    <property type="evidence" value="ECO:0007669"/>
    <property type="project" value="UniProtKB-UniRule"/>
</dbReference>
<protein>
    <recommendedName>
        <fullName evidence="1 9">Adenosine deaminase</fullName>
        <ecNumber evidence="1 9">3.5.4.4</ecNumber>
    </recommendedName>
    <alternativeName>
        <fullName evidence="6 9">Adenosine aminohydrolase</fullName>
    </alternativeName>
</protein>
<dbReference type="GO" id="GO:0046103">
    <property type="term" value="P:inosine biosynthetic process"/>
    <property type="evidence" value="ECO:0007669"/>
    <property type="project" value="TreeGrafter"/>
</dbReference>
<dbReference type="InterPro" id="IPR001365">
    <property type="entry name" value="A_deaminase_dom"/>
</dbReference>
<evidence type="ECO:0000256" key="8">
    <source>
        <dbReference type="ARBA" id="ARBA00049213"/>
    </source>
</evidence>
<dbReference type="Proteomes" id="UP000216024">
    <property type="component" value="Unassembled WGS sequence"/>
</dbReference>
<reference evidence="11 12" key="1">
    <citation type="submission" date="2017-06" db="EMBL/GenBank/DDBJ databases">
        <title>Draft genome sequence of anaerobic fermentative bacterium Anaeromicrobium sediminis DY2726D isolated from West Pacific Ocean sediments.</title>
        <authorList>
            <person name="Zeng X."/>
        </authorList>
    </citation>
    <scope>NUCLEOTIDE SEQUENCE [LARGE SCALE GENOMIC DNA]</scope>
    <source>
        <strain evidence="11 12">DY2726D</strain>
    </source>
</reference>
<evidence type="ECO:0000313" key="11">
    <source>
        <dbReference type="EMBL" id="PAB59133.1"/>
    </source>
</evidence>
<evidence type="ECO:0000256" key="2">
    <source>
        <dbReference type="ARBA" id="ARBA00022723"/>
    </source>
</evidence>
<comment type="catalytic activity">
    <reaction evidence="8">
        <text>2'-deoxyadenosine + H2O + H(+) = 2'-deoxyinosine + NH4(+)</text>
        <dbReference type="Rhea" id="RHEA:28190"/>
        <dbReference type="ChEBI" id="CHEBI:15377"/>
        <dbReference type="ChEBI" id="CHEBI:15378"/>
        <dbReference type="ChEBI" id="CHEBI:17256"/>
        <dbReference type="ChEBI" id="CHEBI:28938"/>
        <dbReference type="ChEBI" id="CHEBI:28997"/>
        <dbReference type="EC" id="3.5.4.4"/>
    </reaction>
    <physiologicalReaction direction="left-to-right" evidence="8">
        <dbReference type="Rhea" id="RHEA:28191"/>
    </physiologicalReaction>
</comment>
<dbReference type="InterPro" id="IPR006330">
    <property type="entry name" value="Ado/ade_deaminase"/>
</dbReference>
<comment type="catalytic activity">
    <reaction evidence="7">
        <text>adenosine + H2O + H(+) = inosine + NH4(+)</text>
        <dbReference type="Rhea" id="RHEA:24408"/>
        <dbReference type="ChEBI" id="CHEBI:15377"/>
        <dbReference type="ChEBI" id="CHEBI:15378"/>
        <dbReference type="ChEBI" id="CHEBI:16335"/>
        <dbReference type="ChEBI" id="CHEBI:17596"/>
        <dbReference type="ChEBI" id="CHEBI:28938"/>
        <dbReference type="EC" id="3.5.4.4"/>
    </reaction>
    <physiologicalReaction direction="left-to-right" evidence="7">
        <dbReference type="Rhea" id="RHEA:24409"/>
    </physiologicalReaction>
</comment>
<gene>
    <name evidence="9" type="primary">add</name>
    <name evidence="11" type="ORF">CCE28_11485</name>
</gene>
<accession>A0A267MK14</accession>
<evidence type="ECO:0000256" key="4">
    <source>
        <dbReference type="ARBA" id="ARBA00022833"/>
    </source>
</evidence>
<organism evidence="11 12">
    <name type="scientific">Anaeromicrobium sediminis</name>
    <dbReference type="NCBI Taxonomy" id="1478221"/>
    <lineage>
        <taxon>Bacteria</taxon>
        <taxon>Bacillati</taxon>
        <taxon>Bacillota</taxon>
        <taxon>Clostridia</taxon>
        <taxon>Peptostreptococcales</taxon>
        <taxon>Thermotaleaceae</taxon>
        <taxon>Anaeromicrobium</taxon>
    </lineage>
</organism>
<evidence type="ECO:0000256" key="5">
    <source>
        <dbReference type="ARBA" id="ARBA00023080"/>
    </source>
</evidence>
<dbReference type="InterPro" id="IPR028893">
    <property type="entry name" value="A_deaminase"/>
</dbReference>
<evidence type="ECO:0000256" key="6">
    <source>
        <dbReference type="ARBA" id="ARBA00031852"/>
    </source>
</evidence>
<feature type="binding site" evidence="9">
    <location>
        <position position="197"/>
    </location>
    <ligand>
        <name>Zn(2+)</name>
        <dbReference type="ChEBI" id="CHEBI:29105"/>
        <note>catalytic</note>
    </ligand>
</feature>
<evidence type="ECO:0000256" key="3">
    <source>
        <dbReference type="ARBA" id="ARBA00022801"/>
    </source>
</evidence>
<dbReference type="SUPFAM" id="SSF51556">
    <property type="entry name" value="Metallo-dependent hydrolases"/>
    <property type="match status" value="1"/>
</dbReference>
<dbReference type="CDD" id="cd01320">
    <property type="entry name" value="ADA"/>
    <property type="match status" value="1"/>
</dbReference>
<dbReference type="EMBL" id="NIBG01000009">
    <property type="protein sequence ID" value="PAB59133.1"/>
    <property type="molecule type" value="Genomic_DNA"/>
</dbReference>
<feature type="binding site" evidence="9">
    <location>
        <position position="16"/>
    </location>
    <ligand>
        <name>substrate</name>
    </ligand>
</feature>
<comment type="function">
    <text evidence="9">Catalyzes the hydrolytic deamination of adenosine and 2-deoxyadenosine.</text>
</comment>
<evidence type="ECO:0000259" key="10">
    <source>
        <dbReference type="Pfam" id="PF00962"/>
    </source>
</evidence>
<dbReference type="OrthoDB" id="9779574at2"/>
<dbReference type="GO" id="GO:0006154">
    <property type="term" value="P:adenosine catabolic process"/>
    <property type="evidence" value="ECO:0007669"/>
    <property type="project" value="TreeGrafter"/>
</dbReference>
<dbReference type="GO" id="GO:0009168">
    <property type="term" value="P:purine ribonucleoside monophosphate biosynthetic process"/>
    <property type="evidence" value="ECO:0007669"/>
    <property type="project" value="UniProtKB-UniRule"/>
</dbReference>
<dbReference type="InterPro" id="IPR032466">
    <property type="entry name" value="Metal_Hydrolase"/>
</dbReference>
<sequence length="330" mass="37451">MNLKDLPKIELHCHLDGSIRPETIISIAKKDGIEIPTENIDEIREYVMAPISCKSLDEYLDRFTLPNKVMQTKENLKRVAYELLEDASKDNVKYIEIRFAPSLHTQKGLSFGEIIESVLEGMKEGEEKFPIKSNLILSCMRTMSVEEAFKVVEAGKEYLNKGVVAVDLAASEYEDFAHKYKEVIEKAREYGYRVTIHAGETGIGKNVLDAIKILKAERIGHGIYAKDSQEAYEILKNSHVTIEMCPTSNVQTKGVTSYESHPLKEFFKDGIKVILSTDNMTVSNTTLTNEHDLMSKAQNMSIEDYEKMYLNGVNASFASEEIKEELRKYI</sequence>
<feature type="binding site" evidence="9">
    <location>
        <position position="12"/>
    </location>
    <ligand>
        <name>Zn(2+)</name>
        <dbReference type="ChEBI" id="CHEBI:29105"/>
        <note>catalytic</note>
    </ligand>
</feature>
<proteinExistence type="inferred from homology"/>
<evidence type="ECO:0000313" key="12">
    <source>
        <dbReference type="Proteomes" id="UP000216024"/>
    </source>
</evidence>
<comment type="caution">
    <text evidence="9">Lacks conserved residue(s) required for the propagation of feature annotation.</text>
</comment>
<feature type="site" description="Important for catalytic activity" evidence="9">
    <location>
        <position position="221"/>
    </location>
</feature>
<feature type="domain" description="Adenosine deaminase" evidence="10">
    <location>
        <begin position="7"/>
        <end position="328"/>
    </location>
</feature>
<dbReference type="HAMAP" id="MF_00540">
    <property type="entry name" value="A_deaminase"/>
    <property type="match status" value="1"/>
</dbReference>
<keyword evidence="5 9" id="KW-0546">Nucleotide metabolism</keyword>
<feature type="binding site" evidence="9">
    <location>
        <position position="14"/>
    </location>
    <ligand>
        <name>Zn(2+)</name>
        <dbReference type="ChEBI" id="CHEBI:29105"/>
        <note>catalytic</note>
    </ligand>
</feature>
<dbReference type="Pfam" id="PF00962">
    <property type="entry name" value="A_deaminase"/>
    <property type="match status" value="1"/>
</dbReference>
<dbReference type="Gene3D" id="3.20.20.140">
    <property type="entry name" value="Metal-dependent hydrolases"/>
    <property type="match status" value="1"/>
</dbReference>
<dbReference type="NCBIfam" id="TIGR01430">
    <property type="entry name" value="aden_deam"/>
    <property type="match status" value="1"/>
</dbReference>
<evidence type="ECO:0000256" key="1">
    <source>
        <dbReference type="ARBA" id="ARBA00012784"/>
    </source>
</evidence>
<dbReference type="GO" id="GO:0004000">
    <property type="term" value="F:adenosine deaminase activity"/>
    <property type="evidence" value="ECO:0007669"/>
    <property type="project" value="UniProtKB-UniRule"/>
</dbReference>
<dbReference type="GO" id="GO:0046936">
    <property type="term" value="F:2'-deoxyadenosine deaminase activity"/>
    <property type="evidence" value="ECO:0007669"/>
    <property type="project" value="RHEA"/>
</dbReference>
<comment type="similarity">
    <text evidence="9">Belongs to the metallo-dependent hydrolases superfamily. Adenosine and AMP deaminases family. Adenosine deaminase subfamily.</text>
</comment>
<keyword evidence="3 9" id="KW-0378">Hydrolase</keyword>
<dbReference type="PANTHER" id="PTHR11409:SF43">
    <property type="entry name" value="ADENOSINE DEAMINASE"/>
    <property type="match status" value="1"/>
</dbReference>
<dbReference type="GO" id="GO:0043103">
    <property type="term" value="P:hypoxanthine salvage"/>
    <property type="evidence" value="ECO:0007669"/>
    <property type="project" value="TreeGrafter"/>
</dbReference>
<dbReference type="RefSeq" id="WP_095133863.1">
    <property type="nucleotide sequence ID" value="NZ_NIBG01000009.1"/>
</dbReference>
<evidence type="ECO:0000256" key="9">
    <source>
        <dbReference type="HAMAP-Rule" id="MF_00540"/>
    </source>
</evidence>
<feature type="active site" description="Proton donor" evidence="9">
    <location>
        <position position="200"/>
    </location>
</feature>
<keyword evidence="4 9" id="KW-0862">Zinc</keyword>
<feature type="binding site" evidence="9">
    <location>
        <position position="14"/>
    </location>
    <ligand>
        <name>substrate</name>
    </ligand>
</feature>
<dbReference type="GO" id="GO:0005829">
    <property type="term" value="C:cytosol"/>
    <property type="evidence" value="ECO:0007669"/>
    <property type="project" value="TreeGrafter"/>
</dbReference>
<comment type="cofactor">
    <cofactor evidence="9">
        <name>Zn(2+)</name>
        <dbReference type="ChEBI" id="CHEBI:29105"/>
    </cofactor>
    <text evidence="9">Binds 1 zinc ion per subunit.</text>
</comment>
<feature type="binding site" evidence="9">
    <location>
        <position position="278"/>
    </location>
    <ligand>
        <name>Zn(2+)</name>
        <dbReference type="ChEBI" id="CHEBI:29105"/>
        <note>catalytic</note>
    </ligand>
</feature>
<name>A0A267MK14_9FIRM</name>
<keyword evidence="2 9" id="KW-0479">Metal-binding</keyword>
<evidence type="ECO:0000256" key="7">
    <source>
        <dbReference type="ARBA" id="ARBA00047989"/>
    </source>
</evidence>
<dbReference type="AlphaFoldDB" id="A0A267MK14"/>
<dbReference type="EC" id="3.5.4.4" evidence="1 9"/>
<dbReference type="PANTHER" id="PTHR11409">
    <property type="entry name" value="ADENOSINE DEAMINASE"/>
    <property type="match status" value="1"/>
</dbReference>
<comment type="caution">
    <text evidence="11">The sequence shown here is derived from an EMBL/GenBank/DDBJ whole genome shotgun (WGS) entry which is preliminary data.</text>
</comment>